<dbReference type="Gene3D" id="3.30.1330.10">
    <property type="entry name" value="PurM-like, N-terminal domain"/>
    <property type="match status" value="1"/>
</dbReference>
<feature type="binding site" evidence="1">
    <location>
        <position position="85"/>
    </location>
    <ligand>
        <name>Mg(2+)</name>
        <dbReference type="ChEBI" id="CHEBI:18420"/>
        <label>2</label>
    </ligand>
</feature>
<dbReference type="NCBIfam" id="TIGR01379">
    <property type="entry name" value="thiL"/>
    <property type="match status" value="1"/>
</dbReference>
<dbReference type="GO" id="GO:0005524">
    <property type="term" value="F:ATP binding"/>
    <property type="evidence" value="ECO:0007669"/>
    <property type="project" value="UniProtKB-UniRule"/>
</dbReference>
<keyword evidence="1" id="KW-0067">ATP-binding</keyword>
<feature type="binding site" evidence="1">
    <location>
        <position position="220"/>
    </location>
    <ligand>
        <name>Mg(2+)</name>
        <dbReference type="ChEBI" id="CHEBI:18420"/>
        <label>3</label>
    </ligand>
</feature>
<evidence type="ECO:0000256" key="1">
    <source>
        <dbReference type="HAMAP-Rule" id="MF_02128"/>
    </source>
</evidence>
<feature type="binding site" evidence="1">
    <location>
        <begin position="132"/>
        <end position="133"/>
    </location>
    <ligand>
        <name>ATP</name>
        <dbReference type="ChEBI" id="CHEBI:30616"/>
    </ligand>
</feature>
<feature type="binding site" evidence="1">
    <location>
        <position position="317"/>
    </location>
    <ligand>
        <name>substrate</name>
    </ligand>
</feature>
<dbReference type="RefSeq" id="WP_142094593.1">
    <property type="nucleotide sequence ID" value="NZ_BAAAMD010000003.1"/>
</dbReference>
<dbReference type="EC" id="2.7.4.16" evidence="1"/>
<dbReference type="InterPro" id="IPR036676">
    <property type="entry name" value="PurM-like_C_sf"/>
</dbReference>
<feature type="binding site" evidence="1">
    <location>
        <position position="41"/>
    </location>
    <ligand>
        <name>Mg(2+)</name>
        <dbReference type="ChEBI" id="CHEBI:18420"/>
        <label>3</label>
    </ligand>
</feature>
<keyword evidence="1" id="KW-0808">Transferase</keyword>
<dbReference type="SUPFAM" id="SSF55326">
    <property type="entry name" value="PurM N-terminal domain-like"/>
    <property type="match status" value="1"/>
</dbReference>
<dbReference type="PANTHER" id="PTHR30270:SF0">
    <property type="entry name" value="THIAMINE-MONOPHOSPHATE KINASE"/>
    <property type="match status" value="1"/>
</dbReference>
<dbReference type="SUPFAM" id="SSF56042">
    <property type="entry name" value="PurM C-terminal domain-like"/>
    <property type="match status" value="1"/>
</dbReference>
<dbReference type="Pfam" id="PF00586">
    <property type="entry name" value="AIRS"/>
    <property type="match status" value="1"/>
</dbReference>
<feature type="binding site" evidence="1">
    <location>
        <position position="54"/>
    </location>
    <ligand>
        <name>Mg(2+)</name>
        <dbReference type="ChEBI" id="CHEBI:18420"/>
        <label>4</label>
    </ligand>
</feature>
<feature type="binding site" evidence="1">
    <location>
        <position position="222"/>
    </location>
    <ligand>
        <name>ATP</name>
        <dbReference type="ChEBI" id="CHEBI:30616"/>
    </ligand>
</feature>
<reference evidence="4 5" key="1">
    <citation type="submission" date="2019-06" db="EMBL/GenBank/DDBJ databases">
        <title>Sequencing the genomes of 1000 actinobacteria strains.</title>
        <authorList>
            <person name="Klenk H.-P."/>
        </authorList>
    </citation>
    <scope>NUCLEOTIDE SEQUENCE [LARGE SCALE GENOMIC DNA]</scope>
    <source>
        <strain evidence="4 5">DSM 8251</strain>
    </source>
</reference>
<dbReference type="Proteomes" id="UP000316196">
    <property type="component" value="Unassembled WGS sequence"/>
</dbReference>
<dbReference type="InterPro" id="IPR036921">
    <property type="entry name" value="PurM-like_N_sf"/>
</dbReference>
<proteinExistence type="inferred from homology"/>
<dbReference type="GO" id="GO:0009229">
    <property type="term" value="P:thiamine diphosphate biosynthetic process"/>
    <property type="evidence" value="ECO:0007669"/>
    <property type="project" value="UniProtKB-UniRule"/>
</dbReference>
<feature type="binding site" evidence="1">
    <location>
        <position position="273"/>
    </location>
    <ligand>
        <name>substrate</name>
    </ligand>
</feature>
<accession>A0A542Z7G4</accession>
<feature type="binding site" evidence="1">
    <location>
        <position position="56"/>
    </location>
    <ligand>
        <name>Mg(2+)</name>
        <dbReference type="ChEBI" id="CHEBI:18420"/>
        <label>2</label>
    </ligand>
</feature>
<dbReference type="GO" id="GO:0009228">
    <property type="term" value="P:thiamine biosynthetic process"/>
    <property type="evidence" value="ECO:0007669"/>
    <property type="project" value="UniProtKB-KW"/>
</dbReference>
<feature type="domain" description="PurM-like N-terminal" evidence="2">
    <location>
        <begin position="39"/>
        <end position="148"/>
    </location>
</feature>
<gene>
    <name evidence="1" type="primary">thiL</name>
    <name evidence="4" type="ORF">FB460_2590</name>
</gene>
<dbReference type="PANTHER" id="PTHR30270">
    <property type="entry name" value="THIAMINE-MONOPHOSPHATE KINASE"/>
    <property type="match status" value="1"/>
</dbReference>
<dbReference type="InterPro" id="IPR016188">
    <property type="entry name" value="PurM-like_N"/>
</dbReference>
<dbReference type="NCBIfam" id="NF004351">
    <property type="entry name" value="PRK05731.1-4"/>
    <property type="match status" value="1"/>
</dbReference>
<dbReference type="UniPathway" id="UPA00060">
    <property type="reaction ID" value="UER00142"/>
</dbReference>
<comment type="caution">
    <text evidence="4">The sequence shown here is derived from an EMBL/GenBank/DDBJ whole genome shotgun (WGS) entry which is preliminary data.</text>
</comment>
<feature type="binding site" evidence="1">
    <location>
        <position position="158"/>
    </location>
    <ligand>
        <name>ATP</name>
        <dbReference type="ChEBI" id="CHEBI:30616"/>
    </ligand>
</feature>
<comment type="miscellaneous">
    <text evidence="1">Reaction mechanism of ThiL seems to utilize a direct, inline transfer of the gamma-phosphate of ATP to TMP rather than a phosphorylated enzyme intermediate.</text>
</comment>
<protein>
    <recommendedName>
        <fullName evidence="1">Thiamine-monophosphate kinase</fullName>
        <shortName evidence="1">TMP kinase</shortName>
        <shortName evidence="1">Thiamine-phosphate kinase</shortName>
        <ecNumber evidence="1">2.7.4.16</ecNumber>
    </recommendedName>
</protein>
<keyword evidence="1" id="KW-0479">Metal-binding</keyword>
<comment type="catalytic activity">
    <reaction evidence="1">
        <text>thiamine phosphate + ATP = thiamine diphosphate + ADP</text>
        <dbReference type="Rhea" id="RHEA:15913"/>
        <dbReference type="ChEBI" id="CHEBI:30616"/>
        <dbReference type="ChEBI" id="CHEBI:37575"/>
        <dbReference type="ChEBI" id="CHEBI:58937"/>
        <dbReference type="ChEBI" id="CHEBI:456216"/>
        <dbReference type="EC" id="2.7.4.16"/>
    </reaction>
</comment>
<feature type="binding site" evidence="1">
    <location>
        <position position="41"/>
    </location>
    <ligand>
        <name>Mg(2+)</name>
        <dbReference type="ChEBI" id="CHEBI:18420"/>
        <label>4</label>
    </ligand>
</feature>
<comment type="similarity">
    <text evidence="1">Belongs to the thiamine-monophosphate kinase family.</text>
</comment>
<feature type="binding site" evidence="1">
    <location>
        <position position="133"/>
    </location>
    <ligand>
        <name>Mg(2+)</name>
        <dbReference type="ChEBI" id="CHEBI:18420"/>
        <label>1</label>
    </ligand>
</feature>
<organism evidence="4 5">
    <name type="scientific">Propioniferax innocua</name>
    <dbReference type="NCBI Taxonomy" id="1753"/>
    <lineage>
        <taxon>Bacteria</taxon>
        <taxon>Bacillati</taxon>
        <taxon>Actinomycetota</taxon>
        <taxon>Actinomycetes</taxon>
        <taxon>Propionibacteriales</taxon>
        <taxon>Propionibacteriaceae</taxon>
        <taxon>Propioniferax</taxon>
    </lineage>
</organism>
<evidence type="ECO:0000259" key="2">
    <source>
        <dbReference type="Pfam" id="PF00586"/>
    </source>
</evidence>
<evidence type="ECO:0000313" key="5">
    <source>
        <dbReference type="Proteomes" id="UP000316196"/>
    </source>
</evidence>
<feature type="binding site" evidence="1">
    <location>
        <position position="56"/>
    </location>
    <ligand>
        <name>Mg(2+)</name>
        <dbReference type="ChEBI" id="CHEBI:18420"/>
        <label>1</label>
    </ligand>
</feature>
<dbReference type="OrthoDB" id="9802811at2"/>
<feature type="binding site" evidence="1">
    <location>
        <position position="223"/>
    </location>
    <ligand>
        <name>Mg(2+)</name>
        <dbReference type="ChEBI" id="CHEBI:18420"/>
        <label>5</label>
    </ligand>
</feature>
<sequence length="322" mass="33291">MIPGRHEAGETVGDVGEFALIDQMLDGLVDDGRVTVRPGDDAAAFVTEGDTVVTTDVLNEGVHFRTDWSDAEDIGARAVAQNLADLEAMGADVLGVVAAVSVPTTTDAAWVRALSAGMRTECARAGATLLGGDLSSSPHISIAVTALGDLRGRAPVRRGGARPGDVVAVKGRLGWSAAGLFVLTRGFKSPRAVVSAYRVPEVPYGEGRRAAEAGATSMIDVSDGLLADLGHIAEQSGVGIRISSEALDVPDPLQAVAATTGSSPLRFVLTGGEDHALVGTFDQVDVPSDWAIIGRVAEGGGVLVDDEEWDPEEGTGYVHFQR</sequence>
<dbReference type="Gene3D" id="3.90.650.10">
    <property type="entry name" value="PurM-like C-terminal domain"/>
    <property type="match status" value="1"/>
</dbReference>
<keyword evidence="1" id="KW-0547">Nucleotide-binding</keyword>
<keyword evidence="5" id="KW-1185">Reference proteome</keyword>
<dbReference type="InterPro" id="IPR006283">
    <property type="entry name" value="ThiL-like"/>
</dbReference>
<dbReference type="GO" id="GO:0009030">
    <property type="term" value="F:thiamine-phosphate kinase activity"/>
    <property type="evidence" value="ECO:0007669"/>
    <property type="project" value="UniProtKB-UniRule"/>
</dbReference>
<feature type="binding site" evidence="1">
    <location>
        <position position="85"/>
    </location>
    <ligand>
        <name>Mg(2+)</name>
        <dbReference type="ChEBI" id="CHEBI:18420"/>
        <label>4</label>
    </ligand>
</feature>
<comment type="caution">
    <text evidence="1">Lacks conserved residue(s) required for the propagation of feature annotation.</text>
</comment>
<feature type="binding site" evidence="1">
    <location>
        <position position="85"/>
    </location>
    <ligand>
        <name>Mg(2+)</name>
        <dbReference type="ChEBI" id="CHEBI:18420"/>
        <label>3</label>
    </ligand>
</feature>
<feature type="binding site" evidence="1">
    <location>
        <position position="55"/>
    </location>
    <ligand>
        <name>Mg(2+)</name>
        <dbReference type="ChEBI" id="CHEBI:18420"/>
        <label>1</label>
    </ligand>
</feature>
<dbReference type="EMBL" id="VFOR01000005">
    <property type="protein sequence ID" value="TQL56285.1"/>
    <property type="molecule type" value="Genomic_DNA"/>
</dbReference>
<keyword evidence="1" id="KW-0784">Thiamine biosynthesis</keyword>
<dbReference type="Pfam" id="PF02769">
    <property type="entry name" value="AIRS_C"/>
    <property type="match status" value="1"/>
</dbReference>
<dbReference type="CDD" id="cd02194">
    <property type="entry name" value="ThiL"/>
    <property type="match status" value="1"/>
</dbReference>
<keyword evidence="1 4" id="KW-0418">Kinase</keyword>
<dbReference type="GO" id="GO:0000287">
    <property type="term" value="F:magnesium ion binding"/>
    <property type="evidence" value="ECO:0007669"/>
    <property type="project" value="UniProtKB-UniRule"/>
</dbReference>
<keyword evidence="1" id="KW-0460">Magnesium</keyword>
<comment type="function">
    <text evidence="1">Catalyzes the ATP-dependent phosphorylation of thiamine-monophosphate (TMP) to form thiamine-pyrophosphate (TPP), the active form of vitamin B1.</text>
</comment>
<dbReference type="AlphaFoldDB" id="A0A542Z7G4"/>
<feature type="domain" description="PurM-like C-terminal" evidence="3">
    <location>
        <begin position="162"/>
        <end position="301"/>
    </location>
</feature>
<evidence type="ECO:0000259" key="3">
    <source>
        <dbReference type="Pfam" id="PF02769"/>
    </source>
</evidence>
<dbReference type="HAMAP" id="MF_02128">
    <property type="entry name" value="TMP_kinase"/>
    <property type="match status" value="1"/>
</dbReference>
<name>A0A542Z7G4_9ACTN</name>
<dbReference type="PIRSF" id="PIRSF005303">
    <property type="entry name" value="Thiam_monoph_kin"/>
    <property type="match status" value="1"/>
</dbReference>
<dbReference type="InterPro" id="IPR010918">
    <property type="entry name" value="PurM-like_C_dom"/>
</dbReference>
<feature type="binding site" evidence="1">
    <location>
        <position position="63"/>
    </location>
    <ligand>
        <name>substrate</name>
    </ligand>
</feature>
<evidence type="ECO:0000313" key="4">
    <source>
        <dbReference type="EMBL" id="TQL56285.1"/>
    </source>
</evidence>
<comment type="pathway">
    <text evidence="1">Cofactor biosynthesis; thiamine diphosphate biosynthesis; thiamine diphosphate from thiamine phosphate: step 1/1.</text>
</comment>